<evidence type="ECO:0000256" key="1">
    <source>
        <dbReference type="PROSITE-ProRule" id="PRU00176"/>
    </source>
</evidence>
<dbReference type="Proteomes" id="UP001165120">
    <property type="component" value="Unassembled WGS sequence"/>
</dbReference>
<dbReference type="SUPFAM" id="SSF54928">
    <property type="entry name" value="RNA-binding domain, RBD"/>
    <property type="match status" value="1"/>
</dbReference>
<proteinExistence type="predicted"/>
<keyword evidence="1" id="KW-0694">RNA-binding</keyword>
<dbReference type="InterPro" id="IPR000504">
    <property type="entry name" value="RRM_dom"/>
</dbReference>
<protein>
    <submittedName>
        <fullName evidence="4">Unnamed protein product</fullName>
    </submittedName>
</protein>
<feature type="compositionally biased region" description="Basic and acidic residues" evidence="2">
    <location>
        <begin position="460"/>
        <end position="469"/>
    </location>
</feature>
<sequence length="620" mass="71764">MVEEKTHPIRVFIGSVSGSVTEDDLTNRLVRYGKVEKEIEKHQKPAIDTWFGYATLYTTDKDFRKLRKDLNGMSWKGAKLVIDKAKPGFKSAWEKDSRREDTKIKQRRIRERLVAKRAERIAHRDEVNYNRNVIPGRMRVSKRKADFKKLLLKVNVKGVIKMIRCRKTKLWGFDKSRTTRDLVARFVNGEWRDGTDHVVDRLTVKKFIQHAQPHHVADLFGFNMDQDKGEVGKEDIDEDQHEEREKNNKLLESLLAGFDFDRPVEVEEKEEGAGKDYEYGGVDAIEEDNYSSSYNANTDKNCIVPPHKDIVAEYQNNNKDVVSFDDQIDSTKIQKMDEEEESDDEFYNKLVQKSVNKSDNVSEPEQQDAKEKVSENKKQGKSYKEESKKSDNNDNLDDEDVETEFSSSFGSKSSDNGDKDKNEKDNSEDSNKNEDSSDDSSDEEDSEEESEEDSEEDSEDQKQEDKQSDSEEEEFIPSFGGSNEPATENKTEALRALLNPVESESTGLFTAFAEEDDDIDKSKQIFNEKDIIKPGELESQDNFVPPPVTNKNLGLFFTHFDSPFYSAQAQISKFPLINVQDKLNYDTFFFEQRGEMNREFRRRRRDALRQTRKKTKVTLI</sequence>
<evidence type="ECO:0000313" key="4">
    <source>
        <dbReference type="EMBL" id="GME72649.1"/>
    </source>
</evidence>
<dbReference type="EMBL" id="BSXN01001331">
    <property type="protein sequence ID" value="GME72649.1"/>
    <property type="molecule type" value="Genomic_DNA"/>
</dbReference>
<name>A0A9W6T161_CANBO</name>
<evidence type="ECO:0000313" key="5">
    <source>
        <dbReference type="Proteomes" id="UP001165120"/>
    </source>
</evidence>
<feature type="compositionally biased region" description="Basic and acidic residues" evidence="2">
    <location>
        <begin position="415"/>
        <end position="435"/>
    </location>
</feature>
<feature type="compositionally biased region" description="Basic and acidic residues" evidence="2">
    <location>
        <begin position="367"/>
        <end position="392"/>
    </location>
</feature>
<feature type="region of interest" description="Disordered" evidence="2">
    <location>
        <begin position="335"/>
        <end position="486"/>
    </location>
</feature>
<gene>
    <name evidence="4" type="ORF">Cboi02_000370500</name>
</gene>
<comment type="caution">
    <text evidence="4">The sequence shown here is derived from an EMBL/GenBank/DDBJ whole genome shotgun (WGS) entry which is preliminary data.</text>
</comment>
<feature type="compositionally biased region" description="Low complexity" evidence="2">
    <location>
        <begin position="404"/>
        <end position="414"/>
    </location>
</feature>
<evidence type="ECO:0000259" key="3">
    <source>
        <dbReference type="PROSITE" id="PS50102"/>
    </source>
</evidence>
<feature type="compositionally biased region" description="Acidic residues" evidence="2">
    <location>
        <begin position="436"/>
        <end position="459"/>
    </location>
</feature>
<dbReference type="PROSITE" id="PS50102">
    <property type="entry name" value="RRM"/>
    <property type="match status" value="1"/>
</dbReference>
<dbReference type="AlphaFoldDB" id="A0A9W6T161"/>
<feature type="compositionally biased region" description="Acidic residues" evidence="2">
    <location>
        <begin position="394"/>
        <end position="403"/>
    </location>
</feature>
<dbReference type="Gene3D" id="3.30.70.330">
    <property type="match status" value="1"/>
</dbReference>
<dbReference type="InterPro" id="IPR012677">
    <property type="entry name" value="Nucleotide-bd_a/b_plait_sf"/>
</dbReference>
<evidence type="ECO:0000256" key="2">
    <source>
        <dbReference type="SAM" id="MobiDB-lite"/>
    </source>
</evidence>
<feature type="compositionally biased region" description="Polar residues" evidence="2">
    <location>
        <begin position="351"/>
        <end position="364"/>
    </location>
</feature>
<reference evidence="4" key="1">
    <citation type="submission" date="2023-04" db="EMBL/GenBank/DDBJ databases">
        <title>Candida boidinii NBRC 10035.</title>
        <authorList>
            <person name="Ichikawa N."/>
            <person name="Sato H."/>
            <person name="Tonouchi N."/>
        </authorList>
    </citation>
    <scope>NUCLEOTIDE SEQUENCE</scope>
    <source>
        <strain evidence="4">NBRC 10035</strain>
    </source>
</reference>
<dbReference type="InterPro" id="IPR035979">
    <property type="entry name" value="RBD_domain_sf"/>
</dbReference>
<dbReference type="GO" id="GO:0003723">
    <property type="term" value="F:RNA binding"/>
    <property type="evidence" value="ECO:0007669"/>
    <property type="project" value="UniProtKB-UniRule"/>
</dbReference>
<keyword evidence="5" id="KW-1185">Reference proteome</keyword>
<feature type="domain" description="RRM" evidence="3">
    <location>
        <begin position="9"/>
        <end position="87"/>
    </location>
</feature>
<accession>A0A9W6T161</accession>
<organism evidence="4 5">
    <name type="scientific">Candida boidinii</name>
    <name type="common">Yeast</name>
    <dbReference type="NCBI Taxonomy" id="5477"/>
    <lineage>
        <taxon>Eukaryota</taxon>
        <taxon>Fungi</taxon>
        <taxon>Dikarya</taxon>
        <taxon>Ascomycota</taxon>
        <taxon>Saccharomycotina</taxon>
        <taxon>Pichiomycetes</taxon>
        <taxon>Pichiales</taxon>
        <taxon>Pichiaceae</taxon>
        <taxon>Ogataea</taxon>
        <taxon>Ogataea/Candida clade</taxon>
    </lineage>
</organism>